<keyword evidence="3 5" id="KW-1133">Transmembrane helix</keyword>
<protein>
    <submittedName>
        <fullName evidence="7">Amt</fullName>
    </submittedName>
</protein>
<feature type="transmembrane region" description="Helical" evidence="5">
    <location>
        <begin position="75"/>
        <end position="96"/>
    </location>
</feature>
<dbReference type="SUPFAM" id="SSF111352">
    <property type="entry name" value="Ammonium transporter"/>
    <property type="match status" value="1"/>
</dbReference>
<evidence type="ECO:0000259" key="6">
    <source>
        <dbReference type="Pfam" id="PF00909"/>
    </source>
</evidence>
<evidence type="ECO:0000256" key="3">
    <source>
        <dbReference type="ARBA" id="ARBA00022989"/>
    </source>
</evidence>
<evidence type="ECO:0000256" key="2">
    <source>
        <dbReference type="ARBA" id="ARBA00022692"/>
    </source>
</evidence>
<dbReference type="AlphaFoldDB" id="A0A812CSE1"/>
<comment type="caution">
    <text evidence="7">The sequence shown here is derived from an EMBL/GenBank/DDBJ whole genome shotgun (WGS) entry which is preliminary data.</text>
</comment>
<dbReference type="PANTHER" id="PTHR11730:SF58">
    <property type="entry name" value="AMMONIUM TRANSPORTER"/>
    <property type="match status" value="1"/>
</dbReference>
<name>A0A812CSE1_ACAPH</name>
<dbReference type="PANTHER" id="PTHR11730">
    <property type="entry name" value="AMMONIUM TRANSPORTER"/>
    <property type="match status" value="1"/>
</dbReference>
<keyword evidence="4 5" id="KW-0472">Membrane</keyword>
<dbReference type="InterPro" id="IPR029020">
    <property type="entry name" value="Ammonium/urea_transptr"/>
</dbReference>
<gene>
    <name evidence="7" type="ORF">SPHA_39293</name>
</gene>
<evidence type="ECO:0000256" key="4">
    <source>
        <dbReference type="ARBA" id="ARBA00023136"/>
    </source>
</evidence>
<comment type="subcellular location">
    <subcellularLocation>
        <location evidence="1">Membrane</location>
        <topology evidence="1">Multi-pass membrane protein</topology>
    </subcellularLocation>
</comment>
<organism evidence="7 8">
    <name type="scientific">Acanthosepion pharaonis</name>
    <name type="common">Pharaoh cuttlefish</name>
    <name type="synonym">Sepia pharaonis</name>
    <dbReference type="NCBI Taxonomy" id="158019"/>
    <lineage>
        <taxon>Eukaryota</taxon>
        <taxon>Metazoa</taxon>
        <taxon>Spiralia</taxon>
        <taxon>Lophotrochozoa</taxon>
        <taxon>Mollusca</taxon>
        <taxon>Cephalopoda</taxon>
        <taxon>Coleoidea</taxon>
        <taxon>Decapodiformes</taxon>
        <taxon>Sepiida</taxon>
        <taxon>Sepiina</taxon>
        <taxon>Sepiidae</taxon>
        <taxon>Acanthosepion</taxon>
    </lineage>
</organism>
<keyword evidence="2 5" id="KW-0812">Transmembrane</keyword>
<dbReference type="GO" id="GO:0005886">
    <property type="term" value="C:plasma membrane"/>
    <property type="evidence" value="ECO:0007669"/>
    <property type="project" value="TreeGrafter"/>
</dbReference>
<keyword evidence="8" id="KW-1185">Reference proteome</keyword>
<dbReference type="GO" id="GO:0097272">
    <property type="term" value="P:ammonium homeostasis"/>
    <property type="evidence" value="ECO:0007669"/>
    <property type="project" value="TreeGrafter"/>
</dbReference>
<dbReference type="GO" id="GO:0008519">
    <property type="term" value="F:ammonium channel activity"/>
    <property type="evidence" value="ECO:0007669"/>
    <property type="project" value="InterPro"/>
</dbReference>
<evidence type="ECO:0000313" key="8">
    <source>
        <dbReference type="Proteomes" id="UP000597762"/>
    </source>
</evidence>
<dbReference type="EMBL" id="CAHIKZ030001813">
    <property type="protein sequence ID" value="CAE1275081.1"/>
    <property type="molecule type" value="Genomic_DNA"/>
</dbReference>
<reference evidence="7" key="1">
    <citation type="submission" date="2021-01" db="EMBL/GenBank/DDBJ databases">
        <authorList>
            <person name="Li R."/>
            <person name="Bekaert M."/>
        </authorList>
    </citation>
    <scope>NUCLEOTIDE SEQUENCE</scope>
    <source>
        <strain evidence="7">Farmed</strain>
    </source>
</reference>
<evidence type="ECO:0000256" key="5">
    <source>
        <dbReference type="SAM" id="Phobius"/>
    </source>
</evidence>
<dbReference type="Proteomes" id="UP000597762">
    <property type="component" value="Unassembled WGS sequence"/>
</dbReference>
<dbReference type="Pfam" id="PF00909">
    <property type="entry name" value="Ammonium_transp"/>
    <property type="match status" value="1"/>
</dbReference>
<dbReference type="InterPro" id="IPR024041">
    <property type="entry name" value="NH4_transpt_AmtB-like_dom"/>
</dbReference>
<accession>A0A812CSE1</accession>
<evidence type="ECO:0000256" key="1">
    <source>
        <dbReference type="ARBA" id="ARBA00004141"/>
    </source>
</evidence>
<sequence>MVGAVFACLGVEVLTKLQIDDPVSCVSVHAISGAWSLLSVGIFSQQDIIIHEDNRFNINDGLIWGGSGEQLKVQLLAVVAIAAWSLLMSFIFLKLVTLTLIGNKFDESSEIEEQPLSSFNENLRLQRGRPGSRRCSRLLGSRFYMTSKCYPPFGNEDTLEESGKLHSPKCRRKTFLGTIQQFRQIGQRNANSRDSGLSASNCHSTQMLTVGSIDCTPYISERGTDAFTVDNELTHRNSWMLHQNQAMVRRDSSEEASIYQSYTNPLFKSPARISYL</sequence>
<dbReference type="OrthoDB" id="6119608at2759"/>
<proteinExistence type="predicted"/>
<evidence type="ECO:0000313" key="7">
    <source>
        <dbReference type="EMBL" id="CAE1275081.1"/>
    </source>
</evidence>
<feature type="domain" description="Ammonium transporter AmtB-like" evidence="6">
    <location>
        <begin position="2"/>
        <end position="110"/>
    </location>
</feature>
<dbReference type="Gene3D" id="1.10.3430.10">
    <property type="entry name" value="Ammonium transporter AmtB like domains"/>
    <property type="match status" value="1"/>
</dbReference>